<gene>
    <name evidence="8" type="ORF">HAKA00212_LOCUS21098</name>
</gene>
<sequence>MAMWTLTNLVLCFTAILALSTATDAFSSSSQLLKKGKQFALPTETSSITVGRLDGNNMKSDVEERILLLGGGARAPCKVGLLAATGGAAAGGEPSNPLAAAWARYNELLVTHGAATRMTTSGVISALGDFLCQYLVAVKAGNPFSLDVRRFLVFGFMGAFYFGTVIHAWFTRLDAFASKRFPNKEDHFKKSVAMICIDQTCGAVSVNAGFMLLFPLVNALTLGTFSFGTSFSAAWNDMLKNMIPVLLVNYKIWPAANFMNFLVVPLQLRLLFTNVVSLVYNALLSLIVNAK</sequence>
<evidence type="ECO:0000256" key="2">
    <source>
        <dbReference type="ARBA" id="ARBA00006824"/>
    </source>
</evidence>
<keyword evidence="7" id="KW-0732">Signal</keyword>
<keyword evidence="4 6" id="KW-1133">Transmembrane helix</keyword>
<evidence type="ECO:0000313" key="8">
    <source>
        <dbReference type="EMBL" id="CAE0642242.1"/>
    </source>
</evidence>
<evidence type="ECO:0000256" key="5">
    <source>
        <dbReference type="ARBA" id="ARBA00023136"/>
    </source>
</evidence>
<proteinExistence type="inferred from homology"/>
<dbReference type="AlphaFoldDB" id="A0A7S3Y660"/>
<dbReference type="PANTHER" id="PTHR11266">
    <property type="entry name" value="PEROXISOMAL MEMBRANE PROTEIN 2, PXMP2 MPV17"/>
    <property type="match status" value="1"/>
</dbReference>
<keyword evidence="3 6" id="KW-0812">Transmembrane</keyword>
<evidence type="ECO:0000256" key="3">
    <source>
        <dbReference type="ARBA" id="ARBA00022692"/>
    </source>
</evidence>
<accession>A0A7S3Y660</accession>
<feature type="chain" id="PRO_5031108449" evidence="7">
    <location>
        <begin position="26"/>
        <end position="291"/>
    </location>
</feature>
<evidence type="ECO:0000256" key="1">
    <source>
        <dbReference type="ARBA" id="ARBA00004141"/>
    </source>
</evidence>
<keyword evidence="5 6" id="KW-0472">Membrane</keyword>
<protein>
    <submittedName>
        <fullName evidence="8">Uncharacterized protein</fullName>
    </submittedName>
</protein>
<feature type="transmembrane region" description="Helical" evidence="6">
    <location>
        <begin position="270"/>
        <end position="290"/>
    </location>
</feature>
<evidence type="ECO:0000256" key="6">
    <source>
        <dbReference type="RuleBase" id="RU363053"/>
    </source>
</evidence>
<organism evidence="8">
    <name type="scientific">Heterosigma akashiwo</name>
    <name type="common">Chromophytic alga</name>
    <name type="synonym">Heterosigma carterae</name>
    <dbReference type="NCBI Taxonomy" id="2829"/>
    <lineage>
        <taxon>Eukaryota</taxon>
        <taxon>Sar</taxon>
        <taxon>Stramenopiles</taxon>
        <taxon>Ochrophyta</taxon>
        <taxon>Raphidophyceae</taxon>
        <taxon>Chattonellales</taxon>
        <taxon>Chattonellaceae</taxon>
        <taxon>Heterosigma</taxon>
    </lineage>
</organism>
<evidence type="ECO:0000256" key="4">
    <source>
        <dbReference type="ARBA" id="ARBA00022989"/>
    </source>
</evidence>
<dbReference type="InterPro" id="IPR007248">
    <property type="entry name" value="Mpv17_PMP22"/>
</dbReference>
<dbReference type="PANTHER" id="PTHR11266:SF80">
    <property type="entry name" value="PEROXISOMAL MEMBRANE PROTEIN 2"/>
    <property type="match status" value="1"/>
</dbReference>
<dbReference type="GO" id="GO:0016020">
    <property type="term" value="C:membrane"/>
    <property type="evidence" value="ECO:0007669"/>
    <property type="project" value="UniProtKB-SubCell"/>
</dbReference>
<dbReference type="EMBL" id="HBIU01047084">
    <property type="protein sequence ID" value="CAE0642242.1"/>
    <property type="molecule type" value="Transcribed_RNA"/>
</dbReference>
<dbReference type="GO" id="GO:0005737">
    <property type="term" value="C:cytoplasm"/>
    <property type="evidence" value="ECO:0007669"/>
    <property type="project" value="TreeGrafter"/>
</dbReference>
<name>A0A7S3Y660_HETAK</name>
<evidence type="ECO:0000256" key="7">
    <source>
        <dbReference type="SAM" id="SignalP"/>
    </source>
</evidence>
<dbReference type="Pfam" id="PF04117">
    <property type="entry name" value="Mpv17_PMP22"/>
    <property type="match status" value="1"/>
</dbReference>
<feature type="signal peptide" evidence="7">
    <location>
        <begin position="1"/>
        <end position="25"/>
    </location>
</feature>
<feature type="transmembrane region" description="Helical" evidence="6">
    <location>
        <begin position="151"/>
        <end position="170"/>
    </location>
</feature>
<reference evidence="8" key="1">
    <citation type="submission" date="2021-01" db="EMBL/GenBank/DDBJ databases">
        <authorList>
            <person name="Corre E."/>
            <person name="Pelletier E."/>
            <person name="Niang G."/>
            <person name="Scheremetjew M."/>
            <person name="Finn R."/>
            <person name="Kale V."/>
            <person name="Holt S."/>
            <person name="Cochrane G."/>
            <person name="Meng A."/>
            <person name="Brown T."/>
            <person name="Cohen L."/>
        </authorList>
    </citation>
    <scope>NUCLEOTIDE SEQUENCE</scope>
    <source>
        <strain evidence="8">CCMP3107</strain>
    </source>
</reference>
<comment type="subcellular location">
    <subcellularLocation>
        <location evidence="1">Membrane</location>
        <topology evidence="1">Multi-pass membrane protein</topology>
    </subcellularLocation>
</comment>
<comment type="similarity">
    <text evidence="2 6">Belongs to the peroxisomal membrane protein PXMP2/4 family.</text>
</comment>